<dbReference type="PRINTS" id="PR00080">
    <property type="entry name" value="SDRFAMILY"/>
</dbReference>
<reference evidence="4" key="1">
    <citation type="journal article" date="2019" name="Int. J. Syst. Evol. Microbiol.">
        <title>The Global Catalogue of Microorganisms (GCM) 10K type strain sequencing project: providing services to taxonomists for standard genome sequencing and annotation.</title>
        <authorList>
            <consortium name="The Broad Institute Genomics Platform"/>
            <consortium name="The Broad Institute Genome Sequencing Center for Infectious Disease"/>
            <person name="Wu L."/>
            <person name="Ma J."/>
        </authorList>
    </citation>
    <scope>NUCLEOTIDE SEQUENCE [LARGE SCALE GENOMIC DNA]</scope>
    <source>
        <strain evidence="4">TBRC 4489</strain>
    </source>
</reference>
<evidence type="ECO:0000313" key="3">
    <source>
        <dbReference type="EMBL" id="MFC4056860.1"/>
    </source>
</evidence>
<comment type="similarity">
    <text evidence="1">Belongs to the short-chain dehydrogenases/reductases (SDR) family.</text>
</comment>
<name>A0ABV8I1H1_9ACTN</name>
<comment type="caution">
    <text evidence="3">The sequence shown here is derived from an EMBL/GenBank/DDBJ whole genome shotgun (WGS) entry which is preliminary data.</text>
</comment>
<dbReference type="GO" id="GO:0016491">
    <property type="term" value="F:oxidoreductase activity"/>
    <property type="evidence" value="ECO:0007669"/>
    <property type="project" value="UniProtKB-KW"/>
</dbReference>
<dbReference type="InterPro" id="IPR036291">
    <property type="entry name" value="NAD(P)-bd_dom_sf"/>
</dbReference>
<evidence type="ECO:0000256" key="1">
    <source>
        <dbReference type="ARBA" id="ARBA00006484"/>
    </source>
</evidence>
<organism evidence="3 4">
    <name type="scientific">Planomonospora corallina</name>
    <dbReference type="NCBI Taxonomy" id="1806052"/>
    <lineage>
        <taxon>Bacteria</taxon>
        <taxon>Bacillati</taxon>
        <taxon>Actinomycetota</taxon>
        <taxon>Actinomycetes</taxon>
        <taxon>Streptosporangiales</taxon>
        <taxon>Streptosporangiaceae</taxon>
        <taxon>Planomonospora</taxon>
    </lineage>
</organism>
<gene>
    <name evidence="3" type="ORF">ACFOWE_01045</name>
</gene>
<keyword evidence="2 3" id="KW-0560">Oxidoreductase</keyword>
<keyword evidence="4" id="KW-1185">Reference proteome</keyword>
<dbReference type="PANTHER" id="PTHR24321">
    <property type="entry name" value="DEHYDROGENASES, SHORT CHAIN"/>
    <property type="match status" value="1"/>
</dbReference>
<dbReference type="PANTHER" id="PTHR24321:SF14">
    <property type="entry name" value="SHORT-CHAIN TYPE DEHYDROGENASE_REDUCTASE BLR2146-RELATED"/>
    <property type="match status" value="1"/>
</dbReference>
<dbReference type="RefSeq" id="WP_377284819.1">
    <property type="nucleotide sequence ID" value="NZ_JBHSBM010000005.1"/>
</dbReference>
<evidence type="ECO:0000256" key="2">
    <source>
        <dbReference type="ARBA" id="ARBA00023002"/>
    </source>
</evidence>
<sequence length="261" mass="25774">MNGRLVGRRVLVVGAGTRPSSDPDPPAGNGRAIALDAAREGATVICADVDEAAASETAALIAGEGGRAGVLAVDLADADACEALAGRAAALGGPVDGPVDGIVLNAGIGAGTALAGTSAADWDRVFSVNLRGHFLVCRGALPLLGPGSSIVFIGSVAGLRPGSMVPAYDASKAGLAGLARHVALEGAGRGVRANLVAPGLIDTPLGREAGRLRRSRGRTPIPLGRQGTAQEVAKVVTFLLSADAGYVTGQVLAVDGGLTLR</sequence>
<accession>A0ABV8I1H1</accession>
<dbReference type="EMBL" id="JBHSBM010000005">
    <property type="protein sequence ID" value="MFC4056860.1"/>
    <property type="molecule type" value="Genomic_DNA"/>
</dbReference>
<dbReference type="PRINTS" id="PR00081">
    <property type="entry name" value="GDHRDH"/>
</dbReference>
<proteinExistence type="inferred from homology"/>
<dbReference type="Pfam" id="PF13561">
    <property type="entry name" value="adh_short_C2"/>
    <property type="match status" value="1"/>
</dbReference>
<dbReference type="SUPFAM" id="SSF51735">
    <property type="entry name" value="NAD(P)-binding Rossmann-fold domains"/>
    <property type="match status" value="1"/>
</dbReference>
<evidence type="ECO:0000313" key="4">
    <source>
        <dbReference type="Proteomes" id="UP001595850"/>
    </source>
</evidence>
<dbReference type="Gene3D" id="3.40.50.720">
    <property type="entry name" value="NAD(P)-binding Rossmann-like Domain"/>
    <property type="match status" value="1"/>
</dbReference>
<dbReference type="Proteomes" id="UP001595850">
    <property type="component" value="Unassembled WGS sequence"/>
</dbReference>
<dbReference type="InterPro" id="IPR002347">
    <property type="entry name" value="SDR_fam"/>
</dbReference>
<dbReference type="EC" id="1.1.1.-" evidence="3"/>
<protein>
    <submittedName>
        <fullName evidence="3">SDR family NAD(P)-dependent oxidoreductase</fullName>
        <ecNumber evidence="3">1.1.1.-</ecNumber>
    </submittedName>
</protein>